<dbReference type="Gene3D" id="3.40.710.10">
    <property type="entry name" value="DD-peptidase/beta-lactamase superfamily"/>
    <property type="match status" value="1"/>
</dbReference>
<keyword evidence="4" id="KW-1185">Reference proteome</keyword>
<organism evidence="3 4">
    <name type="scientific">Pristionchus fissidentatus</name>
    <dbReference type="NCBI Taxonomy" id="1538716"/>
    <lineage>
        <taxon>Eukaryota</taxon>
        <taxon>Metazoa</taxon>
        <taxon>Ecdysozoa</taxon>
        <taxon>Nematoda</taxon>
        <taxon>Chromadorea</taxon>
        <taxon>Rhabditida</taxon>
        <taxon>Rhabditina</taxon>
        <taxon>Diplogasteromorpha</taxon>
        <taxon>Diplogasteroidea</taxon>
        <taxon>Neodiplogasteridae</taxon>
        <taxon>Pristionchus</taxon>
    </lineage>
</organism>
<accession>A0AAV5WVD0</accession>
<evidence type="ECO:0000313" key="4">
    <source>
        <dbReference type="Proteomes" id="UP001432322"/>
    </source>
</evidence>
<keyword evidence="1" id="KW-1133">Transmembrane helix</keyword>
<dbReference type="PANTHER" id="PTHR43319:SF3">
    <property type="entry name" value="BETA-LACTAMASE-RELATED DOMAIN-CONTAINING PROTEIN"/>
    <property type="match status" value="1"/>
</dbReference>
<reference evidence="3" key="1">
    <citation type="submission" date="2023-10" db="EMBL/GenBank/DDBJ databases">
        <title>Genome assembly of Pristionchus species.</title>
        <authorList>
            <person name="Yoshida K."/>
            <person name="Sommer R.J."/>
        </authorList>
    </citation>
    <scope>NUCLEOTIDE SEQUENCE</scope>
    <source>
        <strain evidence="3">RS5133</strain>
    </source>
</reference>
<keyword evidence="1" id="KW-0812">Transmembrane</keyword>
<dbReference type="PANTHER" id="PTHR43319">
    <property type="entry name" value="BETA-LACTAMASE-RELATED"/>
    <property type="match status" value="1"/>
</dbReference>
<dbReference type="AlphaFoldDB" id="A0AAV5WVD0"/>
<feature type="non-terminal residue" evidence="3">
    <location>
        <position position="1"/>
    </location>
</feature>
<dbReference type="Proteomes" id="UP001432322">
    <property type="component" value="Unassembled WGS sequence"/>
</dbReference>
<feature type="non-terminal residue" evidence="3">
    <location>
        <position position="129"/>
    </location>
</feature>
<evidence type="ECO:0000259" key="2">
    <source>
        <dbReference type="Pfam" id="PF00144"/>
    </source>
</evidence>
<evidence type="ECO:0000313" key="3">
    <source>
        <dbReference type="EMBL" id="GMT36022.1"/>
    </source>
</evidence>
<feature type="domain" description="Beta-lactamase-related" evidence="2">
    <location>
        <begin position="37"/>
        <end position="128"/>
    </location>
</feature>
<evidence type="ECO:0000256" key="1">
    <source>
        <dbReference type="SAM" id="Phobius"/>
    </source>
</evidence>
<name>A0AAV5WVD0_9BILA</name>
<gene>
    <name evidence="3" type="ORF">PFISCL1PPCAC_27319</name>
</gene>
<dbReference type="InterPro" id="IPR012338">
    <property type="entry name" value="Beta-lactam/transpept-like"/>
</dbReference>
<dbReference type="InterPro" id="IPR052907">
    <property type="entry name" value="Beta-lactamase/esterase"/>
</dbReference>
<feature type="transmembrane region" description="Helical" evidence="1">
    <location>
        <begin position="76"/>
        <end position="94"/>
    </location>
</feature>
<dbReference type="SUPFAM" id="SSF56601">
    <property type="entry name" value="beta-lactamase/transpeptidase-like"/>
    <property type="match status" value="1"/>
</dbReference>
<keyword evidence="1" id="KW-0472">Membrane</keyword>
<sequence>YCYVSFWPSPILPPTEVNGQIQPGYERLQELFKNVSVHERGGVAMVLMKKGEIVADLWAGYADPKANNKWKRDTLALAYSTTKVYIGIIFAFLARDRRFTYSDKVSTIWPEFEGEGKENTTIGDILDHK</sequence>
<dbReference type="Pfam" id="PF00144">
    <property type="entry name" value="Beta-lactamase"/>
    <property type="match status" value="1"/>
</dbReference>
<dbReference type="InterPro" id="IPR001466">
    <property type="entry name" value="Beta-lactam-related"/>
</dbReference>
<dbReference type="EMBL" id="BTSY01000007">
    <property type="protein sequence ID" value="GMT36022.1"/>
    <property type="molecule type" value="Genomic_DNA"/>
</dbReference>
<protein>
    <recommendedName>
        <fullName evidence="2">Beta-lactamase-related domain-containing protein</fullName>
    </recommendedName>
</protein>
<comment type="caution">
    <text evidence="3">The sequence shown here is derived from an EMBL/GenBank/DDBJ whole genome shotgun (WGS) entry which is preliminary data.</text>
</comment>
<proteinExistence type="predicted"/>